<evidence type="ECO:0000256" key="1">
    <source>
        <dbReference type="ARBA" id="ARBA00007452"/>
    </source>
</evidence>
<sequence>MPSYHDDAIVLRTHLLGEADRIVTLLCKSKGKVRAVAKGVRKTTSRFGSRLQPFNVVEVSLYVGKSLDIVQQAETIASYSEAISHDYPRYTAAMVMVETADRLTEHDFQSSHYTLLQGGLRSLSAGEHEPGITVDSYLMRALALAGWAPSLQECAVTGQPGDHRAFVVSLGGIVSDGVAPAGSPRLASGTKEVLAALLEGNWPVVESAPAKNKQEASGLIAAHTQYHLERHVKSLVHLDRSGAEVAS</sequence>
<dbReference type="EMBL" id="CAEZTM010000090">
    <property type="protein sequence ID" value="CAB4580524.1"/>
    <property type="molecule type" value="Genomic_DNA"/>
</dbReference>
<dbReference type="PANTHER" id="PTHR33991:SF1">
    <property type="entry name" value="DNA REPAIR PROTEIN RECO"/>
    <property type="match status" value="1"/>
</dbReference>
<dbReference type="SUPFAM" id="SSF50249">
    <property type="entry name" value="Nucleic acid-binding proteins"/>
    <property type="match status" value="1"/>
</dbReference>
<feature type="domain" description="DNA replication/recombination mediator RecO N-terminal" evidence="7">
    <location>
        <begin position="1"/>
        <end position="79"/>
    </location>
</feature>
<dbReference type="PANTHER" id="PTHR33991">
    <property type="entry name" value="DNA REPAIR PROTEIN RECO"/>
    <property type="match status" value="1"/>
</dbReference>
<evidence type="ECO:0000256" key="2">
    <source>
        <dbReference type="ARBA" id="ARBA00021310"/>
    </source>
</evidence>
<dbReference type="EMBL" id="CAEZVY010000037">
    <property type="protein sequence ID" value="CAB4639777.1"/>
    <property type="molecule type" value="Genomic_DNA"/>
</dbReference>
<evidence type="ECO:0000259" key="7">
    <source>
        <dbReference type="Pfam" id="PF11967"/>
    </source>
</evidence>
<evidence type="ECO:0000256" key="5">
    <source>
        <dbReference type="ARBA" id="ARBA00023204"/>
    </source>
</evidence>
<evidence type="ECO:0000256" key="6">
    <source>
        <dbReference type="ARBA" id="ARBA00033409"/>
    </source>
</evidence>
<dbReference type="InterPro" id="IPR022572">
    <property type="entry name" value="DNA_rep/recomb_RecO_N"/>
</dbReference>
<dbReference type="GO" id="GO:0006302">
    <property type="term" value="P:double-strand break repair"/>
    <property type="evidence" value="ECO:0007669"/>
    <property type="project" value="TreeGrafter"/>
</dbReference>
<evidence type="ECO:0000256" key="4">
    <source>
        <dbReference type="ARBA" id="ARBA00023172"/>
    </source>
</evidence>
<dbReference type="InterPro" id="IPR012340">
    <property type="entry name" value="NA-bd_OB-fold"/>
</dbReference>
<keyword evidence="5" id="KW-0234">DNA repair</keyword>
<dbReference type="NCBIfam" id="TIGR00613">
    <property type="entry name" value="reco"/>
    <property type="match status" value="1"/>
</dbReference>
<proteinExistence type="inferred from homology"/>
<keyword evidence="3" id="KW-0227">DNA damage</keyword>
<dbReference type="AlphaFoldDB" id="A0A6J6F0S6"/>
<accession>A0A6J6F0S6</accession>
<name>A0A6J6F0S6_9ZZZZ</name>
<reference evidence="8" key="1">
    <citation type="submission" date="2020-05" db="EMBL/GenBank/DDBJ databases">
        <authorList>
            <person name="Chiriac C."/>
            <person name="Salcher M."/>
            <person name="Ghai R."/>
            <person name="Kavagutti S V."/>
        </authorList>
    </citation>
    <scope>NUCLEOTIDE SEQUENCE</scope>
</reference>
<evidence type="ECO:0000313" key="9">
    <source>
        <dbReference type="EMBL" id="CAB4639777.1"/>
    </source>
</evidence>
<comment type="similarity">
    <text evidence="1">Belongs to the RecO family.</text>
</comment>
<dbReference type="Pfam" id="PF11967">
    <property type="entry name" value="RecO_N"/>
    <property type="match status" value="1"/>
</dbReference>
<dbReference type="Gene3D" id="2.40.50.140">
    <property type="entry name" value="Nucleic acid-binding proteins"/>
    <property type="match status" value="1"/>
</dbReference>
<evidence type="ECO:0000256" key="3">
    <source>
        <dbReference type="ARBA" id="ARBA00022763"/>
    </source>
</evidence>
<dbReference type="InterPro" id="IPR037278">
    <property type="entry name" value="ARFGAP/RecO"/>
</dbReference>
<keyword evidence="4" id="KW-0233">DNA recombination</keyword>
<dbReference type="InterPro" id="IPR003717">
    <property type="entry name" value="RecO"/>
</dbReference>
<gene>
    <name evidence="8" type="ORF">UFOPK1684_01369</name>
    <name evidence="9" type="ORF">UFOPK2158_00478</name>
</gene>
<dbReference type="HAMAP" id="MF_00201">
    <property type="entry name" value="RecO"/>
    <property type="match status" value="1"/>
</dbReference>
<dbReference type="Pfam" id="PF02565">
    <property type="entry name" value="RecO_C"/>
    <property type="match status" value="1"/>
</dbReference>
<dbReference type="SUPFAM" id="SSF57863">
    <property type="entry name" value="ArfGap/RecO-like zinc finger"/>
    <property type="match status" value="1"/>
</dbReference>
<organism evidence="8">
    <name type="scientific">freshwater metagenome</name>
    <dbReference type="NCBI Taxonomy" id="449393"/>
    <lineage>
        <taxon>unclassified sequences</taxon>
        <taxon>metagenomes</taxon>
        <taxon>ecological metagenomes</taxon>
    </lineage>
</organism>
<evidence type="ECO:0000313" key="8">
    <source>
        <dbReference type="EMBL" id="CAB4580524.1"/>
    </source>
</evidence>
<dbReference type="InterPro" id="IPR042242">
    <property type="entry name" value="RecO_C"/>
</dbReference>
<dbReference type="GO" id="GO:0043590">
    <property type="term" value="C:bacterial nucleoid"/>
    <property type="evidence" value="ECO:0007669"/>
    <property type="project" value="TreeGrafter"/>
</dbReference>
<protein>
    <recommendedName>
        <fullName evidence="2">DNA repair protein RecO</fullName>
    </recommendedName>
    <alternativeName>
        <fullName evidence="6">Recombination protein O</fullName>
    </alternativeName>
</protein>
<dbReference type="GO" id="GO:0006310">
    <property type="term" value="P:DNA recombination"/>
    <property type="evidence" value="ECO:0007669"/>
    <property type="project" value="UniProtKB-KW"/>
</dbReference>
<dbReference type="Gene3D" id="1.20.1440.120">
    <property type="entry name" value="Recombination protein O, C-terminal domain"/>
    <property type="match status" value="1"/>
</dbReference>